<accession>A0A7W8DLE3</accession>
<comment type="caution">
    <text evidence="2">The sequence shown here is derived from an EMBL/GenBank/DDBJ whole genome shotgun (WGS) entry which is preliminary data.</text>
</comment>
<gene>
    <name evidence="2" type="ORF">HNQ65_003903</name>
</gene>
<dbReference type="Proteomes" id="UP000590740">
    <property type="component" value="Unassembled WGS sequence"/>
</dbReference>
<name>A0A7W8DLE3_9BACT</name>
<feature type="transmembrane region" description="Helical" evidence="1">
    <location>
        <begin position="21"/>
        <end position="40"/>
    </location>
</feature>
<dbReference type="AlphaFoldDB" id="A0A7W8DLE3"/>
<keyword evidence="3" id="KW-1185">Reference proteome</keyword>
<proteinExistence type="predicted"/>
<sequence>MKFASQTSSLRRTRSAFSLSEVLMVVAIIGVMVGIVVPMLNQNDAVYAARDRRNAQELCSTCAVAQAAGVNFVQDESVIDTVRSIVRGGMSVNGAMRGRVFVVPGLSEEDMVGASKYLRVKDGQLMYSPTDAGSGGGGSGNQQL</sequence>
<protein>
    <submittedName>
        <fullName evidence="2">Prepilin-type N-terminal cleavage/methylation domain-containing protein</fullName>
    </submittedName>
</protein>
<dbReference type="InterPro" id="IPR012902">
    <property type="entry name" value="N_methyl_site"/>
</dbReference>
<evidence type="ECO:0000313" key="3">
    <source>
        <dbReference type="Proteomes" id="UP000590740"/>
    </source>
</evidence>
<dbReference type="EMBL" id="JACHIG010000009">
    <property type="protein sequence ID" value="MBB5034309.1"/>
    <property type="molecule type" value="Genomic_DNA"/>
</dbReference>
<dbReference type="Gene3D" id="3.30.700.10">
    <property type="entry name" value="Glycoprotein, Type 4 Pilin"/>
    <property type="match status" value="1"/>
</dbReference>
<dbReference type="SUPFAM" id="SSF54523">
    <property type="entry name" value="Pili subunits"/>
    <property type="match status" value="1"/>
</dbReference>
<dbReference type="InterPro" id="IPR045584">
    <property type="entry name" value="Pilin-like"/>
</dbReference>
<keyword evidence="1" id="KW-1133">Transmembrane helix</keyword>
<keyword evidence="1" id="KW-0812">Transmembrane</keyword>
<dbReference type="RefSeq" id="WP_184341991.1">
    <property type="nucleotide sequence ID" value="NZ_JACHIG010000009.1"/>
</dbReference>
<reference evidence="2 3" key="1">
    <citation type="submission" date="2020-08" db="EMBL/GenBank/DDBJ databases">
        <title>Genomic Encyclopedia of Type Strains, Phase IV (KMG-IV): sequencing the most valuable type-strain genomes for metagenomic binning, comparative biology and taxonomic classification.</title>
        <authorList>
            <person name="Goeker M."/>
        </authorList>
    </citation>
    <scope>NUCLEOTIDE SEQUENCE [LARGE SCALE GENOMIC DNA]</scope>
    <source>
        <strain evidence="2 3">DSM 12252</strain>
    </source>
</reference>
<keyword evidence="1" id="KW-0472">Membrane</keyword>
<dbReference type="NCBIfam" id="TIGR02532">
    <property type="entry name" value="IV_pilin_GFxxxE"/>
    <property type="match status" value="1"/>
</dbReference>
<evidence type="ECO:0000313" key="2">
    <source>
        <dbReference type="EMBL" id="MBB5034309.1"/>
    </source>
</evidence>
<organism evidence="2 3">
    <name type="scientific">Prosthecobacter vanneervenii</name>
    <dbReference type="NCBI Taxonomy" id="48466"/>
    <lineage>
        <taxon>Bacteria</taxon>
        <taxon>Pseudomonadati</taxon>
        <taxon>Verrucomicrobiota</taxon>
        <taxon>Verrucomicrobiia</taxon>
        <taxon>Verrucomicrobiales</taxon>
        <taxon>Verrucomicrobiaceae</taxon>
        <taxon>Prosthecobacter</taxon>
    </lineage>
</organism>
<evidence type="ECO:0000256" key="1">
    <source>
        <dbReference type="SAM" id="Phobius"/>
    </source>
</evidence>